<dbReference type="Gene3D" id="3.40.1090.10">
    <property type="entry name" value="Cytosolic phospholipase A2 catalytic domain"/>
    <property type="match status" value="1"/>
</dbReference>
<dbReference type="STRING" id="225164.V3ZK22"/>
<feature type="short sequence motif" description="DGA/G" evidence="2">
    <location>
        <begin position="82"/>
        <end position="84"/>
    </location>
</feature>
<comment type="caution">
    <text evidence="2">Lacks conserved residue(s) required for the propagation of feature annotation.</text>
</comment>
<dbReference type="OrthoDB" id="412240at2759"/>
<dbReference type="GO" id="GO:0006629">
    <property type="term" value="P:lipid metabolic process"/>
    <property type="evidence" value="ECO:0007669"/>
    <property type="project" value="UniProtKB-KW"/>
</dbReference>
<dbReference type="KEGG" id="lgi:LOTGIDRAFT_168662"/>
<dbReference type="InterPro" id="IPR016035">
    <property type="entry name" value="Acyl_Trfase/lysoPLipase"/>
</dbReference>
<evidence type="ECO:0000313" key="5">
    <source>
        <dbReference type="Proteomes" id="UP000030746"/>
    </source>
</evidence>
<proteinExistence type="predicted"/>
<dbReference type="CTD" id="20240947"/>
<keyword evidence="1" id="KW-0443">Lipid metabolism</keyword>
<sequence length="149" mass="16970">MGNHIEKKVGDADITFKQLYKKKGIELCICVTNVNRMDVIFCHVKTTPHLPIRRAVVMSMSIPGYFKASKETLFGSMDVYVDGGLLCNYPIHCFDGWYLSLKPDDSFLTKFTPLSNLTNLYDPAVRFGGFNEKTLGFQLTVHTWTFMID</sequence>
<dbReference type="InterPro" id="IPR002641">
    <property type="entry name" value="PNPLA_dom"/>
</dbReference>
<feature type="domain" description="PNPLA" evidence="3">
    <location>
        <begin position="1"/>
        <end position="95"/>
    </location>
</feature>
<name>V3ZK22_LOTGI</name>
<dbReference type="PANTHER" id="PTHR46394">
    <property type="entry name" value="ANNEXIN"/>
    <property type="match status" value="1"/>
</dbReference>
<evidence type="ECO:0000256" key="2">
    <source>
        <dbReference type="PROSITE-ProRule" id="PRU01161"/>
    </source>
</evidence>
<reference evidence="4 5" key="1">
    <citation type="journal article" date="2013" name="Nature">
        <title>Insights into bilaterian evolution from three spiralian genomes.</title>
        <authorList>
            <person name="Simakov O."/>
            <person name="Marletaz F."/>
            <person name="Cho S.J."/>
            <person name="Edsinger-Gonzales E."/>
            <person name="Havlak P."/>
            <person name="Hellsten U."/>
            <person name="Kuo D.H."/>
            <person name="Larsson T."/>
            <person name="Lv J."/>
            <person name="Arendt D."/>
            <person name="Savage R."/>
            <person name="Osoegawa K."/>
            <person name="de Jong P."/>
            <person name="Grimwood J."/>
            <person name="Chapman J.A."/>
            <person name="Shapiro H."/>
            <person name="Aerts A."/>
            <person name="Otillar R.P."/>
            <person name="Terry A.Y."/>
            <person name="Boore J.L."/>
            <person name="Grigoriev I.V."/>
            <person name="Lindberg D.R."/>
            <person name="Seaver E.C."/>
            <person name="Weisblat D.A."/>
            <person name="Putnam N.H."/>
            <person name="Rokhsar D.S."/>
        </authorList>
    </citation>
    <scope>NUCLEOTIDE SEQUENCE [LARGE SCALE GENOMIC DNA]</scope>
</reference>
<evidence type="ECO:0000256" key="1">
    <source>
        <dbReference type="ARBA" id="ARBA00023098"/>
    </source>
</evidence>
<dbReference type="AlphaFoldDB" id="V3ZK22"/>
<dbReference type="PANTHER" id="PTHR46394:SF1">
    <property type="entry name" value="PNPLA DOMAIN-CONTAINING PROTEIN"/>
    <property type="match status" value="1"/>
</dbReference>
<evidence type="ECO:0000313" key="4">
    <source>
        <dbReference type="EMBL" id="ESO84597.1"/>
    </source>
</evidence>
<dbReference type="SUPFAM" id="SSF52151">
    <property type="entry name" value="FabD/lysophospholipase-like"/>
    <property type="match status" value="1"/>
</dbReference>
<accession>V3ZK22</accession>
<dbReference type="EMBL" id="KB203470">
    <property type="protein sequence ID" value="ESO84597.1"/>
    <property type="molecule type" value="Genomic_DNA"/>
</dbReference>
<dbReference type="HOGENOM" id="CLU_1751796_0_0_1"/>
<dbReference type="PROSITE" id="PS51635">
    <property type="entry name" value="PNPLA"/>
    <property type="match status" value="1"/>
</dbReference>
<evidence type="ECO:0000259" key="3">
    <source>
        <dbReference type="PROSITE" id="PS51635"/>
    </source>
</evidence>
<keyword evidence="5" id="KW-1185">Reference proteome</keyword>
<dbReference type="Pfam" id="PF01734">
    <property type="entry name" value="Patatin"/>
    <property type="match status" value="1"/>
</dbReference>
<dbReference type="Proteomes" id="UP000030746">
    <property type="component" value="Unassembled WGS sequence"/>
</dbReference>
<organism evidence="4 5">
    <name type="scientific">Lottia gigantea</name>
    <name type="common">Giant owl limpet</name>
    <dbReference type="NCBI Taxonomy" id="225164"/>
    <lineage>
        <taxon>Eukaryota</taxon>
        <taxon>Metazoa</taxon>
        <taxon>Spiralia</taxon>
        <taxon>Lophotrochozoa</taxon>
        <taxon>Mollusca</taxon>
        <taxon>Gastropoda</taxon>
        <taxon>Patellogastropoda</taxon>
        <taxon>Lottioidea</taxon>
        <taxon>Lottiidae</taxon>
        <taxon>Lottia</taxon>
    </lineage>
</organism>
<dbReference type="GeneID" id="20240947"/>
<dbReference type="RefSeq" id="XP_009064795.1">
    <property type="nucleotide sequence ID" value="XM_009066547.1"/>
</dbReference>
<dbReference type="InterPro" id="IPR052580">
    <property type="entry name" value="Lipid_Hydrolase"/>
</dbReference>
<dbReference type="OMA" id="CNGETNT"/>
<protein>
    <recommendedName>
        <fullName evidence="3">PNPLA domain-containing protein</fullName>
    </recommendedName>
</protein>
<gene>
    <name evidence="4" type="ORF">LOTGIDRAFT_168662</name>
</gene>